<accession>A0A0G4F993</accession>
<feature type="region of interest" description="Disordered" evidence="1">
    <location>
        <begin position="1"/>
        <end position="109"/>
    </location>
</feature>
<dbReference type="VEuPathDB" id="CryptoDB:Cvel_2976"/>
<protein>
    <submittedName>
        <fullName evidence="2">Uncharacterized protein</fullName>
    </submittedName>
</protein>
<name>A0A0G4F993_9ALVE</name>
<dbReference type="EMBL" id="CDMZ01000209">
    <property type="protein sequence ID" value="CEM09193.1"/>
    <property type="molecule type" value="Genomic_DNA"/>
</dbReference>
<feature type="region of interest" description="Disordered" evidence="1">
    <location>
        <begin position="171"/>
        <end position="191"/>
    </location>
</feature>
<feature type="compositionally biased region" description="Polar residues" evidence="1">
    <location>
        <begin position="58"/>
        <end position="69"/>
    </location>
</feature>
<gene>
    <name evidence="2" type="ORF">Cvel_2976</name>
</gene>
<feature type="compositionally biased region" description="Polar residues" evidence="1">
    <location>
        <begin position="12"/>
        <end position="21"/>
    </location>
</feature>
<evidence type="ECO:0000256" key="1">
    <source>
        <dbReference type="SAM" id="MobiDB-lite"/>
    </source>
</evidence>
<sequence>MTPFSARVFDLSSCTQTTDSPLLSLPQEATRIKNRRLNSPSSFLAKTAQPPVGLKKPSTVSLSPLSNPTAKPKERKPTGPPIQILEKTPGTPPTAFTQVAQEKPKQPTQFVQPCTTVSAPASFSSSSGSFSFDDPADKDRKVYVELLTVYEDNLLRKERAVDRLLKALETASQGESKAPETASRENGAAELVRRAEGYRRAVDELYKASKASEQKGGSAKDKAAVTAQMRELAVRCKGVEFNLEETIVALWTELQALKTAAAEPGTDEPGR</sequence>
<organism evidence="2">
    <name type="scientific">Chromera velia CCMP2878</name>
    <dbReference type="NCBI Taxonomy" id="1169474"/>
    <lineage>
        <taxon>Eukaryota</taxon>
        <taxon>Sar</taxon>
        <taxon>Alveolata</taxon>
        <taxon>Colpodellida</taxon>
        <taxon>Chromeraceae</taxon>
        <taxon>Chromera</taxon>
    </lineage>
</organism>
<dbReference type="AlphaFoldDB" id="A0A0G4F993"/>
<reference evidence="2" key="1">
    <citation type="submission" date="2014-11" db="EMBL/GenBank/DDBJ databases">
        <authorList>
            <person name="Otto D Thomas"/>
            <person name="Naeem Raeece"/>
        </authorList>
    </citation>
    <scope>NUCLEOTIDE SEQUENCE</scope>
</reference>
<proteinExistence type="predicted"/>
<feature type="compositionally biased region" description="Polar residues" evidence="1">
    <location>
        <begin position="94"/>
        <end position="109"/>
    </location>
</feature>
<evidence type="ECO:0000313" key="2">
    <source>
        <dbReference type="EMBL" id="CEM09193.1"/>
    </source>
</evidence>